<dbReference type="RefSeq" id="WP_183166553.1">
    <property type="nucleotide sequence ID" value="NZ_JACHXI010000008.1"/>
</dbReference>
<dbReference type="AlphaFoldDB" id="A0A839T5P6"/>
<feature type="binding site" evidence="2">
    <location>
        <position position="131"/>
    </location>
    <ligand>
        <name>substrate</name>
    </ligand>
</feature>
<dbReference type="InterPro" id="IPR013024">
    <property type="entry name" value="GGCT-like"/>
</dbReference>
<accession>A0A839T5P6</accession>
<dbReference type="PANTHER" id="PTHR12935">
    <property type="entry name" value="GAMMA-GLUTAMYLCYCLOTRANSFERASE"/>
    <property type="match status" value="1"/>
</dbReference>
<comment type="caution">
    <text evidence="3">The sequence shown here is derived from an EMBL/GenBank/DDBJ whole genome shotgun (WGS) entry which is preliminary data.</text>
</comment>
<evidence type="ECO:0000256" key="1">
    <source>
        <dbReference type="ARBA" id="ARBA00023239"/>
    </source>
</evidence>
<evidence type="ECO:0000313" key="4">
    <source>
        <dbReference type="Proteomes" id="UP000549250"/>
    </source>
</evidence>
<name>A0A839T5P6_AZOMA</name>
<proteinExistence type="predicted"/>
<evidence type="ECO:0000313" key="3">
    <source>
        <dbReference type="EMBL" id="MBB3103624.1"/>
    </source>
</evidence>
<dbReference type="InterPro" id="IPR036568">
    <property type="entry name" value="GGCT-like_sf"/>
</dbReference>
<keyword evidence="1" id="KW-0456">Lyase</keyword>
<feature type="binding site" evidence="2">
    <location>
        <begin position="11"/>
        <end position="16"/>
    </location>
    <ligand>
        <name>substrate</name>
    </ligand>
</feature>
<protein>
    <recommendedName>
        <fullName evidence="5">Gamma-glutamylcyclotransferase</fullName>
    </recommendedName>
</protein>
<dbReference type="PANTHER" id="PTHR12935:SF0">
    <property type="entry name" value="GAMMA-GLUTAMYLCYCLOTRANSFERASE"/>
    <property type="match status" value="1"/>
</dbReference>
<sequence>MAPKNEAPIFYFAYGSDMNSDQIVSRCDHSKFISVARLPDHKISFFGHSDRWDGGLESLLEQPGESIFGVVYEVSCNDVDYLDVFHAARLDGTGIYFQFPVDVIGENGTVYPAFTYKKSTLGDFKAPSKEYLDYIINSAASHALPCDYLDKLSKYETKNAGYPVPKKNSLTKALLASQSCSC</sequence>
<dbReference type="Pfam" id="PF13772">
    <property type="entry name" value="AIG2_2"/>
    <property type="match status" value="1"/>
</dbReference>
<keyword evidence="4" id="KW-1185">Reference proteome</keyword>
<gene>
    <name evidence="3" type="ORF">FHR87_002020</name>
</gene>
<dbReference type="GO" id="GO:0003839">
    <property type="term" value="F:gamma-glutamylcyclotransferase activity"/>
    <property type="evidence" value="ECO:0007669"/>
    <property type="project" value="InterPro"/>
</dbReference>
<dbReference type="Gene3D" id="3.10.490.10">
    <property type="entry name" value="Gamma-glutamyl cyclotransferase-like"/>
    <property type="match status" value="1"/>
</dbReference>
<dbReference type="Proteomes" id="UP000549250">
    <property type="component" value="Unassembled WGS sequence"/>
</dbReference>
<evidence type="ECO:0008006" key="5">
    <source>
        <dbReference type="Google" id="ProtNLM"/>
    </source>
</evidence>
<dbReference type="InterPro" id="IPR017939">
    <property type="entry name" value="G-Glutamylcylcotransferase"/>
</dbReference>
<dbReference type="CDD" id="cd06661">
    <property type="entry name" value="GGCT_like"/>
    <property type="match status" value="1"/>
</dbReference>
<organism evidence="3 4">
    <name type="scientific">Azomonas macrocytogenes</name>
    <name type="common">Azotobacter macrocytogenes</name>
    <dbReference type="NCBI Taxonomy" id="69962"/>
    <lineage>
        <taxon>Bacteria</taxon>
        <taxon>Pseudomonadati</taxon>
        <taxon>Pseudomonadota</taxon>
        <taxon>Gammaproteobacteria</taxon>
        <taxon>Pseudomonadales</taxon>
        <taxon>Pseudomonadaceae</taxon>
        <taxon>Azomonas</taxon>
    </lineage>
</organism>
<dbReference type="SUPFAM" id="SSF110857">
    <property type="entry name" value="Gamma-glutamyl cyclotransferase-like"/>
    <property type="match status" value="1"/>
</dbReference>
<evidence type="ECO:0000256" key="2">
    <source>
        <dbReference type="PIRSR" id="PIRSR617939-2"/>
    </source>
</evidence>
<reference evidence="3 4" key="1">
    <citation type="submission" date="2020-08" db="EMBL/GenBank/DDBJ databases">
        <title>Genomic Encyclopedia of Type Strains, Phase III (KMG-III): the genomes of soil and plant-associated and newly described type strains.</title>
        <authorList>
            <person name="Whitman W."/>
        </authorList>
    </citation>
    <scope>NUCLEOTIDE SEQUENCE [LARGE SCALE GENOMIC DNA]</scope>
    <source>
        <strain evidence="3 4">CECT 4462</strain>
    </source>
</reference>
<dbReference type="EMBL" id="JACHXI010000008">
    <property type="protein sequence ID" value="MBB3103624.1"/>
    <property type="molecule type" value="Genomic_DNA"/>
</dbReference>